<proteinExistence type="inferred from homology"/>
<evidence type="ECO:0000256" key="7">
    <source>
        <dbReference type="ARBA" id="ARBA00023033"/>
    </source>
</evidence>
<keyword evidence="7 8" id="KW-0503">Monooxygenase</keyword>
<dbReference type="SUPFAM" id="SSF48264">
    <property type="entry name" value="Cytochrome P450"/>
    <property type="match status" value="1"/>
</dbReference>
<evidence type="ECO:0000256" key="6">
    <source>
        <dbReference type="ARBA" id="ARBA00023004"/>
    </source>
</evidence>
<evidence type="ECO:0000256" key="2">
    <source>
        <dbReference type="ARBA" id="ARBA00010617"/>
    </source>
</evidence>
<evidence type="ECO:0000256" key="8">
    <source>
        <dbReference type="RuleBase" id="RU000461"/>
    </source>
</evidence>
<dbReference type="PANTHER" id="PTHR24300">
    <property type="entry name" value="CYTOCHROME P450 508A4-RELATED"/>
    <property type="match status" value="1"/>
</dbReference>
<dbReference type="InterPro" id="IPR036396">
    <property type="entry name" value="Cyt_P450_sf"/>
</dbReference>
<dbReference type="Pfam" id="PF00067">
    <property type="entry name" value="p450"/>
    <property type="match status" value="1"/>
</dbReference>
<dbReference type="PRINTS" id="PR00463">
    <property type="entry name" value="EP450I"/>
</dbReference>
<dbReference type="PROSITE" id="PS00086">
    <property type="entry name" value="CYTOCHROME_P450"/>
    <property type="match status" value="1"/>
</dbReference>
<dbReference type="Proteomes" id="UP001642540">
    <property type="component" value="Unassembled WGS sequence"/>
</dbReference>
<name>A0ABP1PL53_9HEXA</name>
<evidence type="ECO:0000256" key="4">
    <source>
        <dbReference type="ARBA" id="ARBA00022723"/>
    </source>
</evidence>
<gene>
    <name evidence="9" type="ORF">ODALV1_LOCUS186</name>
</gene>
<dbReference type="InterPro" id="IPR001128">
    <property type="entry name" value="Cyt_P450"/>
</dbReference>
<keyword evidence="3 8" id="KW-0349">Heme</keyword>
<keyword evidence="5 8" id="KW-0560">Oxidoreductase</keyword>
<sequence>MTGYGEAWTKLRRYTIRTLREFGFGKSSSMGLVLNEEVDKFVAFFKNQVNPKGLVYVKDPFDVSTVNVLWRLITGKSHDLDDSKMIELLRLSREYKKSISVTDASIAYPFLRTWFPGWMGRYKQIECVNRLTQFLESLVDEHEEDAKNPHCFVDAFLHEIHKGTDPEFNREQLVYTLLDLFQGGAETTSKTLTFELLYMITYQDVQEKVYRELETHVPPGTSITLDIKHRLPYTQATLLEILRFSSIVPIPGPLECPCDITFRGFKIKMGDPVMINIHGCNMNETTWGDPLSFRPERFLDDEMNINRNASFIMSFGGGKRVCPGQILAESSMFMYFATLMRLFKFENDGESTPTIQPTLGLTYSPTPFFMRVLERNQ</sequence>
<keyword evidence="6 8" id="KW-0408">Iron</keyword>
<dbReference type="InterPro" id="IPR050182">
    <property type="entry name" value="Cytochrome_P450_fam2"/>
</dbReference>
<comment type="cofactor">
    <cofactor evidence="1">
        <name>heme</name>
        <dbReference type="ChEBI" id="CHEBI:30413"/>
    </cofactor>
</comment>
<dbReference type="EMBL" id="CAXLJM020000001">
    <property type="protein sequence ID" value="CAL8068264.1"/>
    <property type="molecule type" value="Genomic_DNA"/>
</dbReference>
<organism evidence="9 10">
    <name type="scientific">Orchesella dallaii</name>
    <dbReference type="NCBI Taxonomy" id="48710"/>
    <lineage>
        <taxon>Eukaryota</taxon>
        <taxon>Metazoa</taxon>
        <taxon>Ecdysozoa</taxon>
        <taxon>Arthropoda</taxon>
        <taxon>Hexapoda</taxon>
        <taxon>Collembola</taxon>
        <taxon>Entomobryomorpha</taxon>
        <taxon>Entomobryoidea</taxon>
        <taxon>Orchesellidae</taxon>
        <taxon>Orchesellinae</taxon>
        <taxon>Orchesella</taxon>
    </lineage>
</organism>
<evidence type="ECO:0000313" key="10">
    <source>
        <dbReference type="Proteomes" id="UP001642540"/>
    </source>
</evidence>
<comment type="similarity">
    <text evidence="2 8">Belongs to the cytochrome P450 family.</text>
</comment>
<evidence type="ECO:0000313" key="9">
    <source>
        <dbReference type="EMBL" id="CAL8068264.1"/>
    </source>
</evidence>
<reference evidence="9 10" key="1">
    <citation type="submission" date="2024-08" db="EMBL/GenBank/DDBJ databases">
        <authorList>
            <person name="Cucini C."/>
            <person name="Frati F."/>
        </authorList>
    </citation>
    <scope>NUCLEOTIDE SEQUENCE [LARGE SCALE GENOMIC DNA]</scope>
</reference>
<keyword evidence="4 8" id="KW-0479">Metal-binding</keyword>
<dbReference type="InterPro" id="IPR017972">
    <property type="entry name" value="Cyt_P450_CS"/>
</dbReference>
<accession>A0ABP1PL53</accession>
<protein>
    <recommendedName>
        <fullName evidence="11">Methyl farnesoate epoxidase</fullName>
    </recommendedName>
</protein>
<evidence type="ECO:0000256" key="5">
    <source>
        <dbReference type="ARBA" id="ARBA00023002"/>
    </source>
</evidence>
<evidence type="ECO:0008006" key="11">
    <source>
        <dbReference type="Google" id="ProtNLM"/>
    </source>
</evidence>
<dbReference type="Gene3D" id="1.10.630.10">
    <property type="entry name" value="Cytochrome P450"/>
    <property type="match status" value="1"/>
</dbReference>
<evidence type="ECO:0000256" key="3">
    <source>
        <dbReference type="ARBA" id="ARBA00022617"/>
    </source>
</evidence>
<evidence type="ECO:0000256" key="1">
    <source>
        <dbReference type="ARBA" id="ARBA00001971"/>
    </source>
</evidence>
<dbReference type="PRINTS" id="PR00385">
    <property type="entry name" value="P450"/>
</dbReference>
<dbReference type="PANTHER" id="PTHR24300:SF376">
    <property type="entry name" value="CYTOCHROME P450 15A1"/>
    <property type="match status" value="1"/>
</dbReference>
<comment type="caution">
    <text evidence="9">The sequence shown here is derived from an EMBL/GenBank/DDBJ whole genome shotgun (WGS) entry which is preliminary data.</text>
</comment>
<dbReference type="InterPro" id="IPR002401">
    <property type="entry name" value="Cyt_P450_E_grp-I"/>
</dbReference>
<keyword evidence="10" id="KW-1185">Reference proteome</keyword>